<dbReference type="Proteomes" id="UP000266568">
    <property type="component" value="Unassembled WGS sequence"/>
</dbReference>
<protein>
    <recommendedName>
        <fullName evidence="1">DUF5983 domain-containing protein</fullName>
    </recommendedName>
</protein>
<evidence type="ECO:0000313" key="3">
    <source>
        <dbReference type="Proteomes" id="UP000266568"/>
    </source>
</evidence>
<keyword evidence="3" id="KW-1185">Reference proteome</keyword>
<reference evidence="2 3" key="1">
    <citation type="submission" date="2018-08" db="EMBL/GenBank/DDBJ databases">
        <title>Genomic Encyclopedia of Type Strains, Phase IV (KMG-IV): sequencing the most valuable type-strain genomes for metagenomic binning, comparative biology and taxonomic classification.</title>
        <authorList>
            <person name="Goeker M."/>
        </authorList>
    </citation>
    <scope>NUCLEOTIDE SEQUENCE [LARGE SCALE GENOMIC DNA]</scope>
    <source>
        <strain evidence="2 3">DSM 25527</strain>
    </source>
</reference>
<gene>
    <name evidence="2" type="ORF">DFR49_0570</name>
</gene>
<organism evidence="2 3">
    <name type="scientific">Hephaestia caeni</name>
    <dbReference type="NCBI Taxonomy" id="645617"/>
    <lineage>
        <taxon>Bacteria</taxon>
        <taxon>Pseudomonadati</taxon>
        <taxon>Pseudomonadota</taxon>
        <taxon>Alphaproteobacteria</taxon>
        <taxon>Sphingomonadales</taxon>
        <taxon>Sphingomonadaceae</taxon>
        <taxon>Hephaestia</taxon>
    </lineage>
</organism>
<dbReference type="EMBL" id="QXDC01000002">
    <property type="protein sequence ID" value="RIA46041.1"/>
    <property type="molecule type" value="Genomic_DNA"/>
</dbReference>
<feature type="domain" description="DUF5983" evidence="1">
    <location>
        <begin position="142"/>
        <end position="231"/>
    </location>
</feature>
<proteinExistence type="predicted"/>
<evidence type="ECO:0000259" key="1">
    <source>
        <dbReference type="Pfam" id="PF19419"/>
    </source>
</evidence>
<sequence>MADHIRSEHLALLARAKAALAPHANGSSDVAAIIADLDVAISRISQTPVPWSIPIHVALIGHGQGTSLVAAVSHEGLLAQVAVYCRSQWSEINEDRDPAQLDPAIVVRDYFNHHPEDRLVSHMEWVDPDLGYDADKLEMGNYLALSSSHISWPTTLRLDKWLTRDPSDRPISIADTHYGWFIATLPSSIDNEAELPGDLLDVLAFAQNKGCSYLVLDRDAPASDRLPCFEW</sequence>
<accession>A0A397PJZ9</accession>
<name>A0A397PJZ9_9SPHN</name>
<dbReference type="InterPro" id="IPR046025">
    <property type="entry name" value="DUF5983"/>
</dbReference>
<dbReference type="RefSeq" id="WP_004211491.1">
    <property type="nucleotide sequence ID" value="NZ_QXDC01000002.1"/>
</dbReference>
<dbReference type="AlphaFoldDB" id="A0A397PJZ9"/>
<evidence type="ECO:0000313" key="2">
    <source>
        <dbReference type="EMBL" id="RIA46041.1"/>
    </source>
</evidence>
<comment type="caution">
    <text evidence="2">The sequence shown here is derived from an EMBL/GenBank/DDBJ whole genome shotgun (WGS) entry which is preliminary data.</text>
</comment>
<dbReference type="Pfam" id="PF19419">
    <property type="entry name" value="DUF5983"/>
    <property type="match status" value="1"/>
</dbReference>
<dbReference type="OrthoDB" id="7274689at2"/>